<dbReference type="AlphaFoldDB" id="A0A4U8WIV3"/>
<gene>
    <name evidence="1" type="ORF">NCTC12078_03089</name>
</gene>
<dbReference type="Proteomes" id="UP000290013">
    <property type="component" value="Chromosome"/>
</dbReference>
<sequence length="42" mass="4518">MEFLINSIPEPLPKLPFILIVQKTAIATKNIAVIALNGSGKN</sequence>
<name>A0A4U8WIV3_9FLAO</name>
<evidence type="ECO:0000313" key="1">
    <source>
        <dbReference type="EMBL" id="VFB05035.1"/>
    </source>
</evidence>
<dbReference type="EMBL" id="LR215974">
    <property type="protein sequence ID" value="VFB05035.1"/>
    <property type="molecule type" value="Genomic_DNA"/>
</dbReference>
<evidence type="ECO:0000313" key="2">
    <source>
        <dbReference type="Proteomes" id="UP000290013"/>
    </source>
</evidence>
<proteinExistence type="predicted"/>
<organism evidence="1 2">
    <name type="scientific">Chryseobacterium taihuense</name>
    <dbReference type="NCBI Taxonomy" id="1141221"/>
    <lineage>
        <taxon>Bacteria</taxon>
        <taxon>Pseudomonadati</taxon>
        <taxon>Bacteroidota</taxon>
        <taxon>Flavobacteriia</taxon>
        <taxon>Flavobacteriales</taxon>
        <taxon>Weeksellaceae</taxon>
        <taxon>Chryseobacterium group</taxon>
        <taxon>Chryseobacterium</taxon>
    </lineage>
</organism>
<reference evidence="1 2" key="1">
    <citation type="submission" date="2019-02" db="EMBL/GenBank/DDBJ databases">
        <authorList>
            <consortium name="Pathogen Informatics"/>
        </authorList>
    </citation>
    <scope>NUCLEOTIDE SEQUENCE [LARGE SCALE GENOMIC DNA]</scope>
    <source>
        <strain evidence="1 2">3012STDY6944375</strain>
    </source>
</reference>
<dbReference type="KEGG" id="ctai:NCTC12078_03089"/>
<protein>
    <submittedName>
        <fullName evidence="1">Uncharacterized protein</fullName>
    </submittedName>
</protein>
<accession>A0A4U8WIV3</accession>